<accession>A0A1F6LYS0</accession>
<name>A0A1F6LYS0_9BACT</name>
<evidence type="ECO:0000313" key="3">
    <source>
        <dbReference type="EMBL" id="OGH64540.1"/>
    </source>
</evidence>
<dbReference type="Proteomes" id="UP000176282">
    <property type="component" value="Unassembled WGS sequence"/>
</dbReference>
<evidence type="ECO:0000313" key="4">
    <source>
        <dbReference type="Proteomes" id="UP000176282"/>
    </source>
</evidence>
<evidence type="ECO:0000256" key="2">
    <source>
        <dbReference type="SAM" id="MobiDB-lite"/>
    </source>
</evidence>
<sequence length="159" mass="18350">MNQLEKERRLDSRERNRERHERHESKEAEVDPELQAAASKERADYLVKEVKSATQNMQNIILHMQQVQQAIAALRAQLQIANDDDAPSVVHDQARVSQLQQNIASFQDELKKMRGDLVQQKVEELKQRGSSYVSFDELQRLAEDEVNKLGFQIVSSPKT</sequence>
<feature type="region of interest" description="Disordered" evidence="2">
    <location>
        <begin position="1"/>
        <end position="37"/>
    </location>
</feature>
<evidence type="ECO:0000256" key="1">
    <source>
        <dbReference type="SAM" id="Coils"/>
    </source>
</evidence>
<comment type="caution">
    <text evidence="3">The sequence shown here is derived from an EMBL/GenBank/DDBJ whole genome shotgun (WGS) entry which is preliminary data.</text>
</comment>
<gene>
    <name evidence="3" type="ORF">A3J66_01600</name>
</gene>
<organism evidence="3 4">
    <name type="scientific">Candidatus Magasanikbacteria bacterium RIFCSPHIGHO2_02_FULL_47_14</name>
    <dbReference type="NCBI Taxonomy" id="1798680"/>
    <lineage>
        <taxon>Bacteria</taxon>
        <taxon>Candidatus Magasanikiibacteriota</taxon>
    </lineage>
</organism>
<protein>
    <submittedName>
        <fullName evidence="3">Uncharacterized protein</fullName>
    </submittedName>
</protein>
<feature type="compositionally biased region" description="Basic and acidic residues" evidence="2">
    <location>
        <begin position="1"/>
        <end position="29"/>
    </location>
</feature>
<keyword evidence="1" id="KW-0175">Coiled coil</keyword>
<dbReference type="STRING" id="1798680.A3J66_01600"/>
<dbReference type="AlphaFoldDB" id="A0A1F6LYS0"/>
<dbReference type="EMBL" id="MFQB01000057">
    <property type="protein sequence ID" value="OGH64540.1"/>
    <property type="molecule type" value="Genomic_DNA"/>
</dbReference>
<proteinExistence type="predicted"/>
<feature type="coiled-coil region" evidence="1">
    <location>
        <begin position="57"/>
        <end position="123"/>
    </location>
</feature>
<reference evidence="3 4" key="1">
    <citation type="journal article" date="2016" name="Nat. Commun.">
        <title>Thousands of microbial genomes shed light on interconnected biogeochemical processes in an aquifer system.</title>
        <authorList>
            <person name="Anantharaman K."/>
            <person name="Brown C.T."/>
            <person name="Hug L.A."/>
            <person name="Sharon I."/>
            <person name="Castelle C.J."/>
            <person name="Probst A.J."/>
            <person name="Thomas B.C."/>
            <person name="Singh A."/>
            <person name="Wilkins M.J."/>
            <person name="Karaoz U."/>
            <person name="Brodie E.L."/>
            <person name="Williams K.H."/>
            <person name="Hubbard S.S."/>
            <person name="Banfield J.F."/>
        </authorList>
    </citation>
    <scope>NUCLEOTIDE SEQUENCE [LARGE SCALE GENOMIC DNA]</scope>
</reference>